<dbReference type="GO" id="GO:0015074">
    <property type="term" value="P:DNA integration"/>
    <property type="evidence" value="ECO:0007669"/>
    <property type="project" value="UniProtKB-KW"/>
</dbReference>
<dbReference type="RefSeq" id="XP_065962271.1">
    <property type="nucleotide sequence ID" value="XM_066107822.1"/>
</dbReference>
<evidence type="ECO:0000256" key="5">
    <source>
        <dbReference type="ARBA" id="ARBA00022695"/>
    </source>
</evidence>
<dbReference type="GO" id="GO:0003677">
    <property type="term" value="F:DNA binding"/>
    <property type="evidence" value="ECO:0007669"/>
    <property type="project" value="UniProtKB-KW"/>
</dbReference>
<evidence type="ECO:0000256" key="10">
    <source>
        <dbReference type="ARBA" id="ARBA00022801"/>
    </source>
</evidence>
<keyword evidence="4" id="KW-0645">Protease</keyword>
<dbReference type="GO" id="GO:0005634">
    <property type="term" value="C:nucleus"/>
    <property type="evidence" value="ECO:0007669"/>
    <property type="project" value="UniProtKB-ARBA"/>
</dbReference>
<evidence type="ECO:0000256" key="1">
    <source>
        <dbReference type="ARBA" id="ARBA00002180"/>
    </source>
</evidence>
<keyword evidence="6" id="KW-0540">Nuclease</keyword>
<dbReference type="GO" id="GO:0005524">
    <property type="term" value="F:ATP binding"/>
    <property type="evidence" value="ECO:0007669"/>
    <property type="project" value="UniProtKB-KW"/>
</dbReference>
<dbReference type="InterPro" id="IPR001584">
    <property type="entry name" value="Integrase_cat-core"/>
</dbReference>
<evidence type="ECO:0000313" key="24">
    <source>
        <dbReference type="Proteomes" id="UP000245464"/>
    </source>
</evidence>
<comment type="catalytic activity">
    <reaction evidence="21">
        <text>DNA(n) + a 2'-deoxyribonucleoside 5'-triphosphate = DNA(n+1) + diphosphate</text>
        <dbReference type="Rhea" id="RHEA:22508"/>
        <dbReference type="Rhea" id="RHEA-COMP:17339"/>
        <dbReference type="Rhea" id="RHEA-COMP:17340"/>
        <dbReference type="ChEBI" id="CHEBI:33019"/>
        <dbReference type="ChEBI" id="CHEBI:61560"/>
        <dbReference type="ChEBI" id="CHEBI:173112"/>
        <dbReference type="EC" id="2.7.7.7"/>
    </reaction>
</comment>
<keyword evidence="13" id="KW-0694">RNA-binding</keyword>
<dbReference type="PANTHER" id="PTHR42648:SF11">
    <property type="entry name" value="TRANSPOSON TY4-P GAG-POL POLYPROTEIN"/>
    <property type="match status" value="1"/>
</dbReference>
<evidence type="ECO:0000256" key="20">
    <source>
        <dbReference type="ARBA" id="ARBA00048173"/>
    </source>
</evidence>
<sequence>MNRWVLDPGSNAHVCNTRQFGWSFVRKAKPGEVIYAGGQVVQIAEWGTVVLNVRTPSGKAPIKLTHVALVEGFFANVLGLSRCRPLGIHFDSGRDLLYQNNPSNVVAMLEYSNGHWLIDAEENDRPELTIVATANEAHQLWGHASKQAIDHLPESVTGFELVGDNKAPKWKDCDVCIQSKMTQQISRRTPEDTNTTPFYRVGIDLVQLLPQGEACYNGDKYAFHAICHSIKWHEVTTIPNRQKSTLVNVIKALIAKIQRQFEYTVVVFRIDSEPGYRELLYDVCKELGIKIEARAADTPAQNPNAERAGRVIVERGRALRISSGLPKELANELVITAAMLLNITPTESLDWETPYQRVFGRKPSVAHMAPIGCRAHVLDRKVKRGDKLESRTMIGYLVGYDSTNIFRIWIPSKGRVIRTRDVVFARQHLMKNDDEPEKLSEEAERLIEVLDIPTPQALIDIEDLLSPLQKQTYEENNSLTQNDRNDAETATEKDIQFELGNLDKEFDNSATPESTIRAVGEINTKTTCQTDTRTTLQAVIGMVWSGLV</sequence>
<evidence type="ECO:0000256" key="19">
    <source>
        <dbReference type="ARBA" id="ARBA00023172"/>
    </source>
</evidence>
<dbReference type="PANTHER" id="PTHR42648">
    <property type="entry name" value="TRANSPOSASE, PUTATIVE-RELATED"/>
    <property type="match status" value="1"/>
</dbReference>
<evidence type="ECO:0000256" key="16">
    <source>
        <dbReference type="ARBA" id="ARBA00022932"/>
    </source>
</evidence>
<dbReference type="GO" id="GO:0003964">
    <property type="term" value="F:RNA-directed DNA polymerase activity"/>
    <property type="evidence" value="ECO:0007669"/>
    <property type="project" value="UniProtKB-KW"/>
</dbReference>
<evidence type="ECO:0000259" key="22">
    <source>
        <dbReference type="PROSITE" id="PS50994"/>
    </source>
</evidence>
<evidence type="ECO:0000256" key="6">
    <source>
        <dbReference type="ARBA" id="ARBA00022722"/>
    </source>
</evidence>
<evidence type="ECO:0000256" key="13">
    <source>
        <dbReference type="ARBA" id="ARBA00022884"/>
    </source>
</evidence>
<dbReference type="InterPro" id="IPR054722">
    <property type="entry name" value="PolX-like_BBD"/>
</dbReference>
<dbReference type="GO" id="GO:0006310">
    <property type="term" value="P:DNA recombination"/>
    <property type="evidence" value="ECO:0007669"/>
    <property type="project" value="UniProtKB-KW"/>
</dbReference>
<evidence type="ECO:0000313" key="23">
    <source>
        <dbReference type="EMBL" id="KAF7570909.1"/>
    </source>
</evidence>
<dbReference type="GO" id="GO:0008233">
    <property type="term" value="F:peptidase activity"/>
    <property type="evidence" value="ECO:0007669"/>
    <property type="project" value="UniProtKB-KW"/>
</dbReference>
<keyword evidence="9" id="KW-0255">Endonuclease</keyword>
<evidence type="ECO:0000256" key="3">
    <source>
        <dbReference type="ARBA" id="ARBA00022612"/>
    </source>
</evidence>
<keyword evidence="15" id="KW-0695">RNA-directed DNA polymerase</keyword>
<protein>
    <recommendedName>
        <fullName evidence="22">Integrase catalytic domain-containing protein</fullName>
    </recommendedName>
</protein>
<dbReference type="GO" id="GO:0003887">
    <property type="term" value="F:DNA-directed DNA polymerase activity"/>
    <property type="evidence" value="ECO:0007669"/>
    <property type="project" value="UniProtKB-KW"/>
</dbReference>
<dbReference type="AlphaFoldDB" id="A0A834VQA1"/>
<keyword evidence="14" id="KW-0229">DNA integration</keyword>
<keyword evidence="16" id="KW-0239">DNA-directed DNA polymerase</keyword>
<evidence type="ECO:0000256" key="7">
    <source>
        <dbReference type="ARBA" id="ARBA00022723"/>
    </source>
</evidence>
<dbReference type="GO" id="GO:0003723">
    <property type="term" value="F:RNA binding"/>
    <property type="evidence" value="ECO:0007669"/>
    <property type="project" value="UniProtKB-KW"/>
</dbReference>
<evidence type="ECO:0000256" key="21">
    <source>
        <dbReference type="ARBA" id="ARBA00049244"/>
    </source>
</evidence>
<dbReference type="Proteomes" id="UP000245464">
    <property type="component" value="Chromosome 5"/>
</dbReference>
<feature type="domain" description="Integrase catalytic" evidence="22">
    <location>
        <begin position="193"/>
        <end position="362"/>
    </location>
</feature>
<dbReference type="KEGG" id="ptrr:90956759"/>
<dbReference type="PROSITE" id="PS50994">
    <property type="entry name" value="INTEGRASE"/>
    <property type="match status" value="1"/>
</dbReference>
<evidence type="ECO:0000256" key="8">
    <source>
        <dbReference type="ARBA" id="ARBA00022741"/>
    </source>
</evidence>
<keyword evidence="11" id="KW-0067">ATP-binding</keyword>
<comment type="caution">
    <text evidence="23">The sequence shown here is derived from an EMBL/GenBank/DDBJ whole genome shotgun (WGS) entry which is preliminary data.</text>
</comment>
<keyword evidence="7" id="KW-0479">Metal-binding</keyword>
<evidence type="ECO:0000256" key="9">
    <source>
        <dbReference type="ARBA" id="ARBA00022759"/>
    </source>
</evidence>
<keyword evidence="2" id="KW-0815">Transposition</keyword>
<dbReference type="SUPFAM" id="SSF53098">
    <property type="entry name" value="Ribonuclease H-like"/>
    <property type="match status" value="1"/>
</dbReference>
<name>A0A834VQA1_9PLEO</name>
<evidence type="ECO:0000256" key="17">
    <source>
        <dbReference type="ARBA" id="ARBA00023113"/>
    </source>
</evidence>
<organism evidence="23 24">
    <name type="scientific">Pyrenophora tritici-repentis</name>
    <dbReference type="NCBI Taxonomy" id="45151"/>
    <lineage>
        <taxon>Eukaryota</taxon>
        <taxon>Fungi</taxon>
        <taxon>Dikarya</taxon>
        <taxon>Ascomycota</taxon>
        <taxon>Pezizomycotina</taxon>
        <taxon>Dothideomycetes</taxon>
        <taxon>Pleosporomycetidae</taxon>
        <taxon>Pleosporales</taxon>
        <taxon>Pleosporineae</taxon>
        <taxon>Pleosporaceae</taxon>
        <taxon>Pyrenophora</taxon>
    </lineage>
</organism>
<dbReference type="InterPro" id="IPR057670">
    <property type="entry name" value="SH3_retrovirus"/>
</dbReference>
<dbReference type="Gene3D" id="3.30.420.10">
    <property type="entry name" value="Ribonuclease H-like superfamily/Ribonuclease H"/>
    <property type="match status" value="1"/>
</dbReference>
<evidence type="ECO:0000256" key="2">
    <source>
        <dbReference type="ARBA" id="ARBA00022578"/>
    </source>
</evidence>
<comment type="function">
    <text evidence="1">The aspartyl protease (PR) mediates the proteolytic cleavages of the Gag and Gag-Pol polyproteins after assembly of the VLP.</text>
</comment>
<evidence type="ECO:0000256" key="15">
    <source>
        <dbReference type="ARBA" id="ARBA00022918"/>
    </source>
</evidence>
<dbReference type="InterPro" id="IPR012337">
    <property type="entry name" value="RNaseH-like_sf"/>
</dbReference>
<keyword evidence="12" id="KW-0460">Magnesium</keyword>
<dbReference type="GO" id="GO:0032196">
    <property type="term" value="P:transposition"/>
    <property type="evidence" value="ECO:0007669"/>
    <property type="project" value="UniProtKB-KW"/>
</dbReference>
<accession>A0A834VQA1</accession>
<dbReference type="GO" id="GO:0046872">
    <property type="term" value="F:metal ion binding"/>
    <property type="evidence" value="ECO:0007669"/>
    <property type="project" value="UniProtKB-KW"/>
</dbReference>
<keyword evidence="10" id="KW-0378">Hydrolase</keyword>
<gene>
    <name evidence="23" type="ORF">PtrM4_109110</name>
</gene>
<evidence type="ECO:0000256" key="4">
    <source>
        <dbReference type="ARBA" id="ARBA00022670"/>
    </source>
</evidence>
<keyword evidence="5" id="KW-0548">Nucleotidyltransferase</keyword>
<keyword evidence="19" id="KW-0233">DNA recombination</keyword>
<keyword evidence="17" id="KW-0917">Virion maturation</keyword>
<keyword evidence="16" id="KW-0808">Transferase</keyword>
<keyword evidence="18" id="KW-0238">DNA-binding</keyword>
<evidence type="ECO:0000256" key="11">
    <source>
        <dbReference type="ARBA" id="ARBA00022840"/>
    </source>
</evidence>
<evidence type="ECO:0000256" key="14">
    <source>
        <dbReference type="ARBA" id="ARBA00022908"/>
    </source>
</evidence>
<dbReference type="InterPro" id="IPR036397">
    <property type="entry name" value="RNaseH_sf"/>
</dbReference>
<dbReference type="GO" id="GO:0006508">
    <property type="term" value="P:proteolysis"/>
    <property type="evidence" value="ECO:0007669"/>
    <property type="project" value="UniProtKB-KW"/>
</dbReference>
<keyword evidence="8" id="KW-0547">Nucleotide-binding</keyword>
<dbReference type="InterPro" id="IPR039537">
    <property type="entry name" value="Retrotran_Ty1/copia-like"/>
</dbReference>
<dbReference type="GO" id="GO:0004519">
    <property type="term" value="F:endonuclease activity"/>
    <property type="evidence" value="ECO:0007669"/>
    <property type="project" value="UniProtKB-KW"/>
</dbReference>
<comment type="catalytic activity">
    <reaction evidence="20">
        <text>DNA(n) + a 2'-deoxyribonucleoside 5'-triphosphate = DNA(n+1) + diphosphate</text>
        <dbReference type="Rhea" id="RHEA:22508"/>
        <dbReference type="Rhea" id="RHEA-COMP:17339"/>
        <dbReference type="Rhea" id="RHEA-COMP:17340"/>
        <dbReference type="ChEBI" id="CHEBI:33019"/>
        <dbReference type="ChEBI" id="CHEBI:61560"/>
        <dbReference type="ChEBI" id="CHEBI:173112"/>
        <dbReference type="EC" id="2.7.7.49"/>
    </reaction>
</comment>
<proteinExistence type="predicted"/>
<evidence type="ECO:0000256" key="12">
    <source>
        <dbReference type="ARBA" id="ARBA00022842"/>
    </source>
</evidence>
<dbReference type="Pfam" id="PF25597">
    <property type="entry name" value="SH3_retrovirus"/>
    <property type="match status" value="1"/>
</dbReference>
<evidence type="ECO:0000256" key="18">
    <source>
        <dbReference type="ARBA" id="ARBA00023125"/>
    </source>
</evidence>
<dbReference type="EMBL" id="NQIK02000005">
    <property type="protein sequence ID" value="KAF7570909.1"/>
    <property type="molecule type" value="Genomic_DNA"/>
</dbReference>
<dbReference type="Pfam" id="PF22936">
    <property type="entry name" value="Pol_BBD"/>
    <property type="match status" value="1"/>
</dbReference>
<reference evidence="23" key="1">
    <citation type="journal article" date="2018" name="BMC Genomics">
        <title>Comparative genomics of the wheat fungal pathogen Pyrenophora tritici-repentis reveals chromosomal variations and genome plasticity.</title>
        <authorList>
            <person name="Moolhuijzen P."/>
            <person name="See P.T."/>
            <person name="Hane J.K."/>
            <person name="Shi G."/>
            <person name="Liu Z."/>
            <person name="Oliver R.P."/>
            <person name="Moffat C.S."/>
        </authorList>
    </citation>
    <scope>NUCLEOTIDE SEQUENCE [LARGE SCALE GENOMIC DNA]</scope>
    <source>
        <strain evidence="23">M4</strain>
    </source>
</reference>
<dbReference type="GeneID" id="90956759"/>
<keyword evidence="3" id="KW-1188">Viral release from host cell</keyword>